<dbReference type="InterPro" id="IPR001242">
    <property type="entry name" value="Condensation_dom"/>
</dbReference>
<accession>A0ABR2VJM7</accession>
<keyword evidence="3" id="KW-1185">Reference proteome</keyword>
<dbReference type="Pfam" id="PF00668">
    <property type="entry name" value="Condensation"/>
    <property type="match status" value="1"/>
</dbReference>
<feature type="domain" description="Condensation" evidence="1">
    <location>
        <begin position="1"/>
        <end position="280"/>
    </location>
</feature>
<evidence type="ECO:0000313" key="2">
    <source>
        <dbReference type="EMBL" id="KAK9663749.1"/>
    </source>
</evidence>
<dbReference type="SUPFAM" id="SSF52777">
    <property type="entry name" value="CoA-dependent acyltransferases"/>
    <property type="match status" value="2"/>
</dbReference>
<protein>
    <recommendedName>
        <fullName evidence="1">Condensation domain-containing protein</fullName>
    </recommendedName>
</protein>
<organism evidence="2 3">
    <name type="scientific">Basidiobolus ranarum</name>
    <dbReference type="NCBI Taxonomy" id="34480"/>
    <lineage>
        <taxon>Eukaryota</taxon>
        <taxon>Fungi</taxon>
        <taxon>Fungi incertae sedis</taxon>
        <taxon>Zoopagomycota</taxon>
        <taxon>Entomophthoromycotina</taxon>
        <taxon>Basidiobolomycetes</taxon>
        <taxon>Basidiobolales</taxon>
        <taxon>Basidiobolaceae</taxon>
        <taxon>Basidiobolus</taxon>
    </lineage>
</organism>
<sequence length="312" mass="35839">MQVVLTKYKPDWTYIKCDHDTLNERVAKYLTADKANTFHLGQPTMRFSLVETDRKYRLLLINWHHAILDATSWGLVQQDFHDVYHERSRVSMYPFAKFVTELYSKTSNDAIKEKKYWQEVFSLLSKTSIPRLGAPQESDPTRNRIASSIQLPVERISQYVQPLKVTTFTLIKAAWAILLREYTQNDDVVFGYVVNGRNGDLEGVSTIVGPCINTLPSRILCDNQTTIAKLLLQIQESYTSALSYQQSSLRDIQEWVGVSPLFDSIISYRVNSSTQKEHSKTPKDTIDDEGEFKLVPIQGNEATEVSHEIVFY</sequence>
<evidence type="ECO:0000313" key="3">
    <source>
        <dbReference type="Proteomes" id="UP001479436"/>
    </source>
</evidence>
<proteinExistence type="predicted"/>
<gene>
    <name evidence="2" type="ORF">K7432_017975</name>
</gene>
<reference evidence="2 3" key="1">
    <citation type="submission" date="2023-04" db="EMBL/GenBank/DDBJ databases">
        <title>Genome of Basidiobolus ranarum AG-B5.</title>
        <authorList>
            <person name="Stajich J.E."/>
            <person name="Carter-House D."/>
            <person name="Gryganskyi A."/>
        </authorList>
    </citation>
    <scope>NUCLEOTIDE SEQUENCE [LARGE SCALE GENOMIC DNA]</scope>
    <source>
        <strain evidence="2 3">AG-B5</strain>
    </source>
</reference>
<dbReference type="Gene3D" id="3.30.559.10">
    <property type="entry name" value="Chloramphenicol acetyltransferase-like domain"/>
    <property type="match status" value="1"/>
</dbReference>
<dbReference type="Proteomes" id="UP001479436">
    <property type="component" value="Unassembled WGS sequence"/>
</dbReference>
<dbReference type="PANTHER" id="PTHR45527:SF1">
    <property type="entry name" value="FATTY ACID SYNTHASE"/>
    <property type="match status" value="1"/>
</dbReference>
<dbReference type="EMBL" id="JASJQH010011653">
    <property type="protein sequence ID" value="KAK9663749.1"/>
    <property type="molecule type" value="Genomic_DNA"/>
</dbReference>
<name>A0ABR2VJM7_9FUNG</name>
<dbReference type="InterPro" id="IPR023213">
    <property type="entry name" value="CAT-like_dom_sf"/>
</dbReference>
<dbReference type="Gene3D" id="3.30.559.30">
    <property type="entry name" value="Nonribosomal peptide synthetase, condensation domain"/>
    <property type="match status" value="1"/>
</dbReference>
<evidence type="ECO:0000259" key="1">
    <source>
        <dbReference type="Pfam" id="PF00668"/>
    </source>
</evidence>
<comment type="caution">
    <text evidence="2">The sequence shown here is derived from an EMBL/GenBank/DDBJ whole genome shotgun (WGS) entry which is preliminary data.</text>
</comment>
<dbReference type="PANTHER" id="PTHR45527">
    <property type="entry name" value="NONRIBOSOMAL PEPTIDE SYNTHETASE"/>
    <property type="match status" value="1"/>
</dbReference>